<comment type="caution">
    <text evidence="1">The sequence shown here is derived from an EMBL/GenBank/DDBJ whole genome shotgun (WGS) entry which is preliminary data.</text>
</comment>
<reference evidence="1" key="1">
    <citation type="journal article" date="2015" name="Nature">
        <title>Complex archaea that bridge the gap between prokaryotes and eukaryotes.</title>
        <authorList>
            <person name="Spang A."/>
            <person name="Saw J.H."/>
            <person name="Jorgensen S.L."/>
            <person name="Zaremba-Niedzwiedzka K."/>
            <person name="Martijn J."/>
            <person name="Lind A.E."/>
            <person name="van Eijk R."/>
            <person name="Schleper C."/>
            <person name="Guy L."/>
            <person name="Ettema T.J."/>
        </authorList>
    </citation>
    <scope>NUCLEOTIDE SEQUENCE</scope>
</reference>
<sequence length="76" mass="8538">MKIYEELLAFRGAIVEAGGRIVRITLDREGNKALRNELEMPLGCSDILYGIVIDQAKECPVCGQEIDNTQTERNQK</sequence>
<dbReference type="AlphaFoldDB" id="A0A0F8YFU7"/>
<protein>
    <submittedName>
        <fullName evidence="1">Uncharacterized protein</fullName>
    </submittedName>
</protein>
<accession>A0A0F8YFU7</accession>
<gene>
    <name evidence="1" type="ORF">LCGC14_2825030</name>
</gene>
<evidence type="ECO:0000313" key="1">
    <source>
        <dbReference type="EMBL" id="KKK80287.1"/>
    </source>
</evidence>
<name>A0A0F8YFU7_9ZZZZ</name>
<organism evidence="1">
    <name type="scientific">marine sediment metagenome</name>
    <dbReference type="NCBI Taxonomy" id="412755"/>
    <lineage>
        <taxon>unclassified sequences</taxon>
        <taxon>metagenomes</taxon>
        <taxon>ecological metagenomes</taxon>
    </lineage>
</organism>
<dbReference type="EMBL" id="LAZR01053650">
    <property type="protein sequence ID" value="KKK80287.1"/>
    <property type="molecule type" value="Genomic_DNA"/>
</dbReference>
<proteinExistence type="predicted"/>